<name>A0ABD0N794_CIRMR</name>
<protein>
    <submittedName>
        <fullName evidence="1">Uncharacterized protein</fullName>
    </submittedName>
</protein>
<dbReference type="EMBL" id="JAMKFB020000023">
    <property type="protein sequence ID" value="KAL0157525.1"/>
    <property type="molecule type" value="Genomic_DNA"/>
</dbReference>
<feature type="non-terminal residue" evidence="1">
    <location>
        <position position="1"/>
    </location>
</feature>
<dbReference type="Proteomes" id="UP001529510">
    <property type="component" value="Unassembled WGS sequence"/>
</dbReference>
<sequence length="53" mass="6435">SIEDRLVEEYKNSTSYKETKSELERIVQGQDYSTRPKSRTITYSTSFFHQFHW</sequence>
<keyword evidence="2" id="KW-1185">Reference proteome</keyword>
<proteinExistence type="predicted"/>
<gene>
    <name evidence="1" type="ORF">M9458_045601</name>
</gene>
<reference evidence="1 2" key="1">
    <citation type="submission" date="2024-05" db="EMBL/GenBank/DDBJ databases">
        <title>Genome sequencing and assembly of Indian major carp, Cirrhinus mrigala (Hamilton, 1822).</title>
        <authorList>
            <person name="Mohindra V."/>
            <person name="Chowdhury L.M."/>
            <person name="Lal K."/>
            <person name="Jena J.K."/>
        </authorList>
    </citation>
    <scope>NUCLEOTIDE SEQUENCE [LARGE SCALE GENOMIC DNA]</scope>
    <source>
        <strain evidence="1">CM1030</strain>
        <tissue evidence="1">Blood</tissue>
    </source>
</reference>
<comment type="caution">
    <text evidence="1">The sequence shown here is derived from an EMBL/GenBank/DDBJ whole genome shotgun (WGS) entry which is preliminary data.</text>
</comment>
<evidence type="ECO:0000313" key="2">
    <source>
        <dbReference type="Proteomes" id="UP001529510"/>
    </source>
</evidence>
<organism evidence="1 2">
    <name type="scientific">Cirrhinus mrigala</name>
    <name type="common">Mrigala</name>
    <dbReference type="NCBI Taxonomy" id="683832"/>
    <lineage>
        <taxon>Eukaryota</taxon>
        <taxon>Metazoa</taxon>
        <taxon>Chordata</taxon>
        <taxon>Craniata</taxon>
        <taxon>Vertebrata</taxon>
        <taxon>Euteleostomi</taxon>
        <taxon>Actinopterygii</taxon>
        <taxon>Neopterygii</taxon>
        <taxon>Teleostei</taxon>
        <taxon>Ostariophysi</taxon>
        <taxon>Cypriniformes</taxon>
        <taxon>Cyprinidae</taxon>
        <taxon>Labeoninae</taxon>
        <taxon>Labeonini</taxon>
        <taxon>Cirrhinus</taxon>
    </lineage>
</organism>
<evidence type="ECO:0000313" key="1">
    <source>
        <dbReference type="EMBL" id="KAL0157525.1"/>
    </source>
</evidence>
<accession>A0ABD0N794</accession>
<feature type="non-terminal residue" evidence="1">
    <location>
        <position position="53"/>
    </location>
</feature>
<dbReference type="AlphaFoldDB" id="A0ABD0N794"/>